<dbReference type="GO" id="GO:0015986">
    <property type="term" value="P:proton motive force-driven ATP synthesis"/>
    <property type="evidence" value="ECO:0007669"/>
    <property type="project" value="InterPro"/>
</dbReference>
<reference evidence="14" key="1">
    <citation type="submission" date="2016-04" db="EMBL/GenBank/DDBJ databases">
        <title>Towards a higher-level phylogeny of ensiferan insects inferred from mitochondrial genome sequences.</title>
        <authorList>
            <person name="Zhou Z.J."/>
        </authorList>
    </citation>
    <scope>NUCLEOTIDE SEQUENCE</scope>
</reference>
<comment type="similarity">
    <text evidence="2 12">Belongs to the ATPase protein 8 family.</text>
</comment>
<keyword evidence="10 12" id="KW-0496">Mitochondrion</keyword>
<keyword evidence="8 13" id="KW-1133">Transmembrane helix</keyword>
<dbReference type="AlphaFoldDB" id="A0A1Q1MP96"/>
<evidence type="ECO:0000256" key="5">
    <source>
        <dbReference type="ARBA" id="ARBA00022547"/>
    </source>
</evidence>
<geneLocation type="mitochondrion" evidence="14"/>
<proteinExistence type="inferred from homology"/>
<evidence type="ECO:0000256" key="2">
    <source>
        <dbReference type="ARBA" id="ARBA00008892"/>
    </source>
</evidence>
<keyword evidence="5 12" id="KW-0138">CF(0)</keyword>
<evidence type="ECO:0000256" key="9">
    <source>
        <dbReference type="ARBA" id="ARBA00023065"/>
    </source>
</evidence>
<dbReference type="EMBL" id="KX057719">
    <property type="protein sequence ID" value="AQM39905.1"/>
    <property type="molecule type" value="Genomic_DNA"/>
</dbReference>
<dbReference type="Pfam" id="PF00895">
    <property type="entry name" value="ATP-synt_8"/>
    <property type="match status" value="1"/>
</dbReference>
<organism evidence="14">
    <name type="scientific">Deflorita sp. ZJZ-2017</name>
    <dbReference type="NCBI Taxonomy" id="1945539"/>
    <lineage>
        <taxon>Eukaryota</taxon>
        <taxon>Metazoa</taxon>
        <taxon>Ecdysozoa</taxon>
        <taxon>Arthropoda</taxon>
        <taxon>Hexapoda</taxon>
        <taxon>Insecta</taxon>
        <taxon>Pterygota</taxon>
        <taxon>Neoptera</taxon>
        <taxon>Polyneoptera</taxon>
        <taxon>Orthoptera</taxon>
        <taxon>Ensifera</taxon>
        <taxon>Tettigoniidea</taxon>
        <taxon>Tettigonioidea</taxon>
        <taxon>Tettigoniidae</taxon>
        <taxon>Phaneropterinae</taxon>
        <taxon>Mirolliini</taxon>
        <taxon>Deflorita</taxon>
    </lineage>
</organism>
<dbReference type="GO" id="GO:0015078">
    <property type="term" value="F:proton transmembrane transporter activity"/>
    <property type="evidence" value="ECO:0007669"/>
    <property type="project" value="InterPro"/>
</dbReference>
<dbReference type="GO" id="GO:0045259">
    <property type="term" value="C:proton-transporting ATP synthase complex"/>
    <property type="evidence" value="ECO:0007669"/>
    <property type="project" value="UniProtKB-KW"/>
</dbReference>
<evidence type="ECO:0000256" key="12">
    <source>
        <dbReference type="RuleBase" id="RU003661"/>
    </source>
</evidence>
<comment type="subunit">
    <text evidence="3">F-type ATPases have 2 components, CF(1) - the catalytic core - and CF(0) - the membrane proton channel.</text>
</comment>
<keyword evidence="11 13" id="KW-0472">Membrane</keyword>
<evidence type="ECO:0000256" key="4">
    <source>
        <dbReference type="ARBA" id="ARBA00022448"/>
    </source>
</evidence>
<keyword evidence="9 12" id="KW-0406">Ion transport</keyword>
<dbReference type="GO" id="GO:0031966">
    <property type="term" value="C:mitochondrial membrane"/>
    <property type="evidence" value="ECO:0007669"/>
    <property type="project" value="UniProtKB-SubCell"/>
</dbReference>
<evidence type="ECO:0000256" key="1">
    <source>
        <dbReference type="ARBA" id="ARBA00004304"/>
    </source>
</evidence>
<keyword evidence="4 12" id="KW-0813">Transport</keyword>
<keyword evidence="6 12" id="KW-0812">Transmembrane</keyword>
<accession>A0A1Q1MP96</accession>
<gene>
    <name evidence="14" type="primary">ATP8</name>
</gene>
<evidence type="ECO:0000256" key="10">
    <source>
        <dbReference type="ARBA" id="ARBA00023128"/>
    </source>
</evidence>
<feature type="transmembrane region" description="Helical" evidence="13">
    <location>
        <begin position="7"/>
        <end position="31"/>
    </location>
</feature>
<evidence type="ECO:0000256" key="3">
    <source>
        <dbReference type="ARBA" id="ARBA00011291"/>
    </source>
</evidence>
<dbReference type="InterPro" id="IPR001421">
    <property type="entry name" value="ATP8_metazoa"/>
</dbReference>
<evidence type="ECO:0000256" key="8">
    <source>
        <dbReference type="ARBA" id="ARBA00022989"/>
    </source>
</evidence>
<evidence type="ECO:0000256" key="13">
    <source>
        <dbReference type="SAM" id="Phobius"/>
    </source>
</evidence>
<evidence type="ECO:0000313" key="14">
    <source>
        <dbReference type="EMBL" id="AQM39905.1"/>
    </source>
</evidence>
<protein>
    <recommendedName>
        <fullName evidence="12">ATP synthase complex subunit 8</fullName>
    </recommendedName>
</protein>
<keyword evidence="7 12" id="KW-0375">Hydrogen ion transport</keyword>
<name>A0A1Q1MP96_9ORTH</name>
<evidence type="ECO:0000256" key="6">
    <source>
        <dbReference type="ARBA" id="ARBA00022692"/>
    </source>
</evidence>
<evidence type="ECO:0000256" key="7">
    <source>
        <dbReference type="ARBA" id="ARBA00022781"/>
    </source>
</evidence>
<sequence length="54" mass="6474">MPQMSPLWWFLLFLIFSSTLITFNLMNYFIILPQPLMEDPSKSSLPHSSLVWKW</sequence>
<comment type="subcellular location">
    <subcellularLocation>
        <location evidence="1 12">Mitochondrion membrane</location>
        <topology evidence="1 12">Single-pass membrane protein</topology>
    </subcellularLocation>
</comment>
<evidence type="ECO:0000256" key="11">
    <source>
        <dbReference type="ARBA" id="ARBA00023136"/>
    </source>
</evidence>